<evidence type="ECO:0000256" key="4">
    <source>
        <dbReference type="PROSITE-ProRule" id="PRU00221"/>
    </source>
</evidence>
<dbReference type="SMART" id="SM01167">
    <property type="entry name" value="DUF1900"/>
    <property type="match status" value="1"/>
</dbReference>
<dbReference type="SUPFAM" id="SSF50978">
    <property type="entry name" value="WD40 repeat-like"/>
    <property type="match status" value="1"/>
</dbReference>
<accession>A0A0C2MKE1</accession>
<dbReference type="PANTHER" id="PTHR10856:SF20">
    <property type="entry name" value="CORONIN-7"/>
    <property type="match status" value="1"/>
</dbReference>
<dbReference type="InterPro" id="IPR015943">
    <property type="entry name" value="WD40/YVTN_repeat-like_dom_sf"/>
</dbReference>
<sequence>MSCEVMRVLQLGKSSINHISYEAIRKDKTKFIPELFPDAYANVSSVTADEWFSGVTKERDRISLKPQPKEHQTVQSIPLPLDPSFEDVVISPIKILSDENLSKYKFIGSQTLQKRLTHDLPDCIELKSNAESNGMSLHYDTIAVPLVGTAGRVGIFKLSKPGRIELEQLNFVEHGSNVLDFEIDPKDDNLLAVLCDNSSLNIWKIPPNGLDTNLKTPNERIKTGQDRPTILKFHPCASSIIATSGVNGTVSVWDVEKAKNINVCEDINRCQSLSLAWNDIGSNIACVSIDHVVRIFNPRVSKTSVLQTDGFPGSGPSRVTYIDDNRIFLSGFTNDGVRIIGTKDTRKAQDFLTKLKFDSSPGVFNPFYDPDINVVFLCAKVSFYFYILF</sequence>
<dbReference type="Pfam" id="PF16300">
    <property type="entry name" value="WD40_4"/>
    <property type="match status" value="1"/>
</dbReference>
<proteinExistence type="inferred from homology"/>
<evidence type="ECO:0000256" key="1">
    <source>
        <dbReference type="ARBA" id="ARBA00009482"/>
    </source>
</evidence>
<evidence type="ECO:0000256" key="3">
    <source>
        <dbReference type="ARBA" id="ARBA00024838"/>
    </source>
</evidence>
<reference evidence="5 6" key="1">
    <citation type="journal article" date="2014" name="Genome Biol. Evol.">
        <title>The genome of the myxosporean Thelohanellus kitauei shows adaptations to nutrient acquisition within its fish host.</title>
        <authorList>
            <person name="Yang Y."/>
            <person name="Xiong J."/>
            <person name="Zhou Z."/>
            <person name="Huo F."/>
            <person name="Miao W."/>
            <person name="Ran C."/>
            <person name="Liu Y."/>
            <person name="Zhang J."/>
            <person name="Feng J."/>
            <person name="Wang M."/>
            <person name="Wang M."/>
            <person name="Wang L."/>
            <person name="Yao B."/>
        </authorList>
    </citation>
    <scope>NUCLEOTIDE SEQUENCE [LARGE SCALE GENOMIC DNA]</scope>
    <source>
        <strain evidence="5">Wuqing</strain>
    </source>
</reference>
<evidence type="ECO:0000313" key="6">
    <source>
        <dbReference type="Proteomes" id="UP000031668"/>
    </source>
</evidence>
<dbReference type="PANTHER" id="PTHR10856">
    <property type="entry name" value="CORONIN"/>
    <property type="match status" value="1"/>
</dbReference>
<comment type="function">
    <text evidence="3">F-actin regulator involved in anterograde Golgi to endosome transport: upon ubiquitination via 'Lys-33'-linked ubiquitin chains by the BCR(KLHL20) E3 ubiquitin ligase complex, interacts with EPS15 and localizes to the trans-Golgi network, where it promotes actin polymerization, thereby facilitating post-Golgi trafficking. May play a role in the maintenance of the Golgi apparatus morphology.</text>
</comment>
<dbReference type="AlphaFoldDB" id="A0A0C2MKE1"/>
<dbReference type="SMART" id="SM00320">
    <property type="entry name" value="WD40"/>
    <property type="match status" value="3"/>
</dbReference>
<dbReference type="InterPro" id="IPR015505">
    <property type="entry name" value="Coronin"/>
</dbReference>
<dbReference type="InterPro" id="IPR001680">
    <property type="entry name" value="WD40_rpt"/>
</dbReference>
<evidence type="ECO:0000313" key="5">
    <source>
        <dbReference type="EMBL" id="KII62076.1"/>
    </source>
</evidence>
<gene>
    <name evidence="5" type="ORF">RF11_02577</name>
</gene>
<organism evidence="5 6">
    <name type="scientific">Thelohanellus kitauei</name>
    <name type="common">Myxosporean</name>
    <dbReference type="NCBI Taxonomy" id="669202"/>
    <lineage>
        <taxon>Eukaryota</taxon>
        <taxon>Metazoa</taxon>
        <taxon>Cnidaria</taxon>
        <taxon>Myxozoa</taxon>
        <taxon>Myxosporea</taxon>
        <taxon>Bivalvulida</taxon>
        <taxon>Platysporina</taxon>
        <taxon>Myxobolidae</taxon>
        <taxon>Thelohanellus</taxon>
    </lineage>
</organism>
<dbReference type="PROSITE" id="PS50082">
    <property type="entry name" value="WD_REPEATS_2"/>
    <property type="match status" value="1"/>
</dbReference>
<comment type="caution">
    <text evidence="5">The sequence shown here is derived from an EMBL/GenBank/DDBJ whole genome shotgun (WGS) entry which is preliminary data.</text>
</comment>
<dbReference type="Proteomes" id="UP000031668">
    <property type="component" value="Unassembled WGS sequence"/>
</dbReference>
<comment type="similarity">
    <text evidence="1">Belongs to the WD repeat coronin family.</text>
</comment>
<dbReference type="OrthoDB" id="1850764at2759"/>
<dbReference type="Gene3D" id="2.130.10.10">
    <property type="entry name" value="YVTN repeat-like/Quinoprotein amine dehydrogenase"/>
    <property type="match status" value="1"/>
</dbReference>
<keyword evidence="6" id="KW-1185">Reference proteome</keyword>
<keyword evidence="4" id="KW-0853">WD repeat</keyword>
<protein>
    <recommendedName>
        <fullName evidence="2">Coronin-7</fullName>
    </recommendedName>
</protein>
<feature type="repeat" description="WD" evidence="4">
    <location>
        <begin position="231"/>
        <end position="263"/>
    </location>
</feature>
<dbReference type="EMBL" id="JWZT01005118">
    <property type="protein sequence ID" value="KII62076.1"/>
    <property type="molecule type" value="Genomic_DNA"/>
</dbReference>
<evidence type="ECO:0000256" key="2">
    <source>
        <dbReference type="ARBA" id="ARBA00013347"/>
    </source>
</evidence>
<dbReference type="OMA" id="CEDINRC"/>
<dbReference type="InterPro" id="IPR036322">
    <property type="entry name" value="WD40_repeat_dom_sf"/>
</dbReference>
<name>A0A0C2MKE1_THEKT</name>